<feature type="transmembrane region" description="Helical" evidence="12">
    <location>
        <begin position="251"/>
        <end position="269"/>
    </location>
</feature>
<keyword evidence="14" id="KW-1185">Reference proteome</keyword>
<comment type="similarity">
    <text evidence="2">Belongs to the cytochrome ubiquinol oxidase subunit 2 family.</text>
</comment>
<feature type="transmembrane region" description="Helical" evidence="12">
    <location>
        <begin position="331"/>
        <end position="350"/>
    </location>
</feature>
<keyword evidence="10" id="KW-0408">Iron</keyword>
<evidence type="ECO:0000256" key="6">
    <source>
        <dbReference type="ARBA" id="ARBA00022692"/>
    </source>
</evidence>
<dbReference type="PANTHER" id="PTHR43141">
    <property type="entry name" value="CYTOCHROME BD2 SUBUNIT II"/>
    <property type="match status" value="1"/>
</dbReference>
<keyword evidence="7" id="KW-0479">Metal-binding</keyword>
<keyword evidence="3" id="KW-0813">Transport</keyword>
<reference evidence="14" key="1">
    <citation type="submission" date="2017-10" db="EMBL/GenBank/DDBJ databases">
        <title>Campylobacter species from seals.</title>
        <authorList>
            <person name="Gilbert M.J."/>
            <person name="Zomer A.L."/>
            <person name="Timmerman A.J."/>
            <person name="Duim B."/>
            <person name="Wagenaar J.A."/>
        </authorList>
    </citation>
    <scope>NUCLEOTIDE SEQUENCE [LARGE SCALE GENOMIC DNA]</scope>
    <source>
        <strain evidence="14">17S00004-5</strain>
    </source>
</reference>
<dbReference type="GO" id="GO:0016682">
    <property type="term" value="F:oxidoreductase activity, acting on diphenols and related substances as donors, oxygen as acceptor"/>
    <property type="evidence" value="ECO:0007669"/>
    <property type="project" value="TreeGrafter"/>
</dbReference>
<dbReference type="InterPro" id="IPR003317">
    <property type="entry name" value="Cyt-d_oxidase_su2"/>
</dbReference>
<keyword evidence="6 12" id="KW-0812">Transmembrane</keyword>
<dbReference type="RefSeq" id="WP_106869405.1">
    <property type="nucleotide sequence ID" value="NZ_CP053841.1"/>
</dbReference>
<evidence type="ECO:0000256" key="4">
    <source>
        <dbReference type="ARBA" id="ARBA00022475"/>
    </source>
</evidence>
<gene>
    <name evidence="13" type="primary">cydB</name>
    <name evidence="13" type="ORF">CQ405_00295</name>
</gene>
<dbReference type="GO" id="GO:0009055">
    <property type="term" value="F:electron transfer activity"/>
    <property type="evidence" value="ECO:0007669"/>
    <property type="project" value="TreeGrafter"/>
</dbReference>
<feature type="transmembrane region" description="Helical" evidence="12">
    <location>
        <begin position="6"/>
        <end position="26"/>
    </location>
</feature>
<dbReference type="PANTHER" id="PTHR43141:SF5">
    <property type="entry name" value="CYTOCHROME BD-I UBIQUINOL OXIDASE SUBUNIT 2"/>
    <property type="match status" value="1"/>
</dbReference>
<comment type="caution">
    <text evidence="13">The sequence shown here is derived from an EMBL/GenBank/DDBJ whole genome shotgun (WGS) entry which is preliminary data.</text>
</comment>
<keyword evidence="9 12" id="KW-1133">Transmembrane helix</keyword>
<comment type="subcellular location">
    <subcellularLocation>
        <location evidence="1">Cell membrane</location>
        <topology evidence="1">Multi-pass membrane protein</topology>
    </subcellularLocation>
</comment>
<keyword evidence="8" id="KW-0249">Electron transport</keyword>
<feature type="transmembrane region" description="Helical" evidence="12">
    <location>
        <begin position="281"/>
        <end position="301"/>
    </location>
</feature>
<keyword evidence="11 12" id="KW-0472">Membrane</keyword>
<dbReference type="NCBIfam" id="TIGR00203">
    <property type="entry name" value="cydB"/>
    <property type="match status" value="1"/>
</dbReference>
<proteinExistence type="inferred from homology"/>
<evidence type="ECO:0000256" key="11">
    <source>
        <dbReference type="ARBA" id="ARBA00023136"/>
    </source>
</evidence>
<feature type="transmembrane region" description="Helical" evidence="12">
    <location>
        <begin position="56"/>
        <end position="76"/>
    </location>
</feature>
<dbReference type="Proteomes" id="UP000240535">
    <property type="component" value="Unassembled WGS sequence"/>
</dbReference>
<evidence type="ECO:0000313" key="13">
    <source>
        <dbReference type="EMBL" id="PSM53029.1"/>
    </source>
</evidence>
<evidence type="ECO:0000256" key="2">
    <source>
        <dbReference type="ARBA" id="ARBA00007543"/>
    </source>
</evidence>
<dbReference type="GO" id="GO:0005886">
    <property type="term" value="C:plasma membrane"/>
    <property type="evidence" value="ECO:0007669"/>
    <property type="project" value="UniProtKB-SubCell"/>
</dbReference>
<evidence type="ECO:0000256" key="9">
    <source>
        <dbReference type="ARBA" id="ARBA00022989"/>
    </source>
</evidence>
<dbReference type="GO" id="GO:0046872">
    <property type="term" value="F:metal ion binding"/>
    <property type="evidence" value="ECO:0007669"/>
    <property type="project" value="UniProtKB-KW"/>
</dbReference>
<evidence type="ECO:0000256" key="12">
    <source>
        <dbReference type="SAM" id="Phobius"/>
    </source>
</evidence>
<sequence>MYELLQIYWWVIVSLLGGILVFMMFVQGGQTLIKCVAQTELDKDMIINSIGKKWELTFTTLVMFGGACFAAFPLFYATSFGGAYWVWLAILFCFIIQAVSFEYRKKPNNFLGQKTYENFLFINGSLGVILIGIAVSTFFSGSDFALNSSRFVEWNSPLRGLEALKNPFNYILGLALFFQARVGANLYLINNIDDDRLRAKFRRSLKINALIFVPLLVLFLVAVVLADGYHISENGTIVMKEYKYLMNLIEMPIVLGLLLVGILLALFGIYKGVFTLSIKGIWPYGLGVILAVMSVFLITGLNNTAFYPSYHDLQSSLTIYNASSSLYTLKTMAYVSIGIPFVLAYIIYVWKAMDTRKLTTEEIENDDHIY</sequence>
<evidence type="ECO:0000256" key="3">
    <source>
        <dbReference type="ARBA" id="ARBA00022448"/>
    </source>
</evidence>
<name>A0A2P8R3G3_9BACT</name>
<organism evidence="13 14">
    <name type="scientific">Campylobacter blaseri</name>
    <dbReference type="NCBI Taxonomy" id="2042961"/>
    <lineage>
        <taxon>Bacteria</taxon>
        <taxon>Pseudomonadati</taxon>
        <taxon>Campylobacterota</taxon>
        <taxon>Epsilonproteobacteria</taxon>
        <taxon>Campylobacterales</taxon>
        <taxon>Campylobacteraceae</taxon>
        <taxon>Campylobacter</taxon>
    </lineage>
</organism>
<dbReference type="AlphaFoldDB" id="A0A2P8R3G3"/>
<feature type="transmembrane region" description="Helical" evidence="12">
    <location>
        <begin position="120"/>
        <end position="139"/>
    </location>
</feature>
<feature type="transmembrane region" description="Helical" evidence="12">
    <location>
        <begin position="209"/>
        <end position="231"/>
    </location>
</feature>
<dbReference type="Pfam" id="PF02322">
    <property type="entry name" value="Cyt_bd_oxida_II"/>
    <property type="match status" value="1"/>
</dbReference>
<dbReference type="EMBL" id="PDHH01000001">
    <property type="protein sequence ID" value="PSM53029.1"/>
    <property type="molecule type" value="Genomic_DNA"/>
</dbReference>
<dbReference type="GO" id="GO:0070069">
    <property type="term" value="C:cytochrome complex"/>
    <property type="evidence" value="ECO:0007669"/>
    <property type="project" value="TreeGrafter"/>
</dbReference>
<keyword evidence="5" id="KW-0349">Heme</keyword>
<evidence type="ECO:0000256" key="5">
    <source>
        <dbReference type="ARBA" id="ARBA00022617"/>
    </source>
</evidence>
<accession>A0A2P8R3G3</accession>
<evidence type="ECO:0000256" key="7">
    <source>
        <dbReference type="ARBA" id="ARBA00022723"/>
    </source>
</evidence>
<evidence type="ECO:0000313" key="14">
    <source>
        <dbReference type="Proteomes" id="UP000240535"/>
    </source>
</evidence>
<dbReference type="GO" id="GO:0019646">
    <property type="term" value="P:aerobic electron transport chain"/>
    <property type="evidence" value="ECO:0007669"/>
    <property type="project" value="TreeGrafter"/>
</dbReference>
<keyword evidence="4" id="KW-1003">Cell membrane</keyword>
<feature type="transmembrane region" description="Helical" evidence="12">
    <location>
        <begin position="168"/>
        <end position="188"/>
    </location>
</feature>
<dbReference type="OrthoDB" id="9776710at2"/>
<feature type="transmembrane region" description="Helical" evidence="12">
    <location>
        <begin position="82"/>
        <end position="99"/>
    </location>
</feature>
<protein>
    <submittedName>
        <fullName evidence="13">Cytochrome d ubiquinol oxidase subunit II</fullName>
    </submittedName>
</protein>
<evidence type="ECO:0000256" key="8">
    <source>
        <dbReference type="ARBA" id="ARBA00022982"/>
    </source>
</evidence>
<evidence type="ECO:0000256" key="10">
    <source>
        <dbReference type="ARBA" id="ARBA00023004"/>
    </source>
</evidence>
<evidence type="ECO:0000256" key="1">
    <source>
        <dbReference type="ARBA" id="ARBA00004651"/>
    </source>
</evidence>